<feature type="region of interest" description="Disordered" evidence="1">
    <location>
        <begin position="1"/>
        <end position="90"/>
    </location>
</feature>
<name>A0A9W9YCG6_9CNID</name>
<protein>
    <submittedName>
        <fullName evidence="2">Uncharacterized protein</fullName>
    </submittedName>
</protein>
<evidence type="ECO:0000313" key="2">
    <source>
        <dbReference type="EMBL" id="KAJ7333704.1"/>
    </source>
</evidence>
<dbReference type="AlphaFoldDB" id="A0A9W9YCG6"/>
<feature type="compositionally biased region" description="Polar residues" evidence="1">
    <location>
        <begin position="59"/>
        <end position="76"/>
    </location>
</feature>
<sequence>MASSNNQEEAREVTASDDKALNSNEQTEESSDLLSAKTESNTVEQEEPQAAHAQHGSDTDGSATTADHQDSNQVVTENRCGVSRSCNIRK</sequence>
<proteinExistence type="predicted"/>
<keyword evidence="3" id="KW-1185">Reference proteome</keyword>
<organism evidence="2 3">
    <name type="scientific">Desmophyllum pertusum</name>
    <dbReference type="NCBI Taxonomy" id="174260"/>
    <lineage>
        <taxon>Eukaryota</taxon>
        <taxon>Metazoa</taxon>
        <taxon>Cnidaria</taxon>
        <taxon>Anthozoa</taxon>
        <taxon>Hexacorallia</taxon>
        <taxon>Scleractinia</taxon>
        <taxon>Caryophylliina</taxon>
        <taxon>Caryophylliidae</taxon>
        <taxon>Desmophyllum</taxon>
    </lineage>
</organism>
<dbReference type="EMBL" id="MU827785">
    <property type="protein sequence ID" value="KAJ7333704.1"/>
    <property type="molecule type" value="Genomic_DNA"/>
</dbReference>
<evidence type="ECO:0000313" key="3">
    <source>
        <dbReference type="Proteomes" id="UP001163046"/>
    </source>
</evidence>
<dbReference type="Proteomes" id="UP001163046">
    <property type="component" value="Unassembled WGS sequence"/>
</dbReference>
<reference evidence="2" key="1">
    <citation type="submission" date="2023-01" db="EMBL/GenBank/DDBJ databases">
        <title>Genome assembly of the deep-sea coral Lophelia pertusa.</title>
        <authorList>
            <person name="Herrera S."/>
            <person name="Cordes E."/>
        </authorList>
    </citation>
    <scope>NUCLEOTIDE SEQUENCE</scope>
    <source>
        <strain evidence="2">USNM1676648</strain>
        <tissue evidence="2">Polyp</tissue>
    </source>
</reference>
<accession>A0A9W9YCG6</accession>
<gene>
    <name evidence="2" type="ORF">OS493_015787</name>
</gene>
<comment type="caution">
    <text evidence="2">The sequence shown here is derived from an EMBL/GenBank/DDBJ whole genome shotgun (WGS) entry which is preliminary data.</text>
</comment>
<feature type="compositionally biased region" description="Basic and acidic residues" evidence="1">
    <location>
        <begin position="8"/>
        <end position="20"/>
    </location>
</feature>
<evidence type="ECO:0000256" key="1">
    <source>
        <dbReference type="SAM" id="MobiDB-lite"/>
    </source>
</evidence>